<reference evidence="2 3" key="1">
    <citation type="journal article" date="2013" name="Curr. Biol.">
        <title>The Genome of the Foraminiferan Reticulomyxa filosa.</title>
        <authorList>
            <person name="Glockner G."/>
            <person name="Hulsmann N."/>
            <person name="Schleicher M."/>
            <person name="Noegel A.A."/>
            <person name="Eichinger L."/>
            <person name="Gallinger C."/>
            <person name="Pawlowski J."/>
            <person name="Sierra R."/>
            <person name="Euteneuer U."/>
            <person name="Pillet L."/>
            <person name="Moustafa A."/>
            <person name="Platzer M."/>
            <person name="Groth M."/>
            <person name="Szafranski K."/>
            <person name="Schliwa M."/>
        </authorList>
    </citation>
    <scope>NUCLEOTIDE SEQUENCE [LARGE SCALE GENOMIC DNA]</scope>
</reference>
<comment type="caution">
    <text evidence="2">The sequence shown here is derived from an EMBL/GenBank/DDBJ whole genome shotgun (WGS) entry which is preliminary data.</text>
</comment>
<dbReference type="AlphaFoldDB" id="X6M657"/>
<protein>
    <submittedName>
        <fullName evidence="2">Uncharacterized protein</fullName>
    </submittedName>
</protein>
<accession>X6M657</accession>
<feature type="compositionally biased region" description="Basic and acidic residues" evidence="1">
    <location>
        <begin position="78"/>
        <end position="118"/>
    </location>
</feature>
<evidence type="ECO:0000256" key="1">
    <source>
        <dbReference type="SAM" id="MobiDB-lite"/>
    </source>
</evidence>
<organism evidence="2 3">
    <name type="scientific">Reticulomyxa filosa</name>
    <dbReference type="NCBI Taxonomy" id="46433"/>
    <lineage>
        <taxon>Eukaryota</taxon>
        <taxon>Sar</taxon>
        <taxon>Rhizaria</taxon>
        <taxon>Retaria</taxon>
        <taxon>Foraminifera</taxon>
        <taxon>Monothalamids</taxon>
        <taxon>Reticulomyxidae</taxon>
        <taxon>Reticulomyxa</taxon>
    </lineage>
</organism>
<feature type="non-terminal residue" evidence="2">
    <location>
        <position position="141"/>
    </location>
</feature>
<gene>
    <name evidence="2" type="ORF">RFI_28872</name>
</gene>
<keyword evidence="3" id="KW-1185">Reference proteome</keyword>
<proteinExistence type="predicted"/>
<evidence type="ECO:0000313" key="2">
    <source>
        <dbReference type="EMBL" id="ETO08515.1"/>
    </source>
</evidence>
<feature type="compositionally biased region" description="Basic and acidic residues" evidence="1">
    <location>
        <begin position="55"/>
        <end position="67"/>
    </location>
</feature>
<sequence>MPLFVCVSTCPFQDSFFPRKFFVDPILSTGTYNTPSSQIVVWNMSSFPLDLENSANKHEQSLKEDGNKPVNTSTSEAKIFDKDKLHRIENEKVVAENSQSDKETKHNVDKDKPGHTEEVLGQAKSSINPELIKSDMQTNLS</sequence>
<dbReference type="EMBL" id="ASPP01024912">
    <property type="protein sequence ID" value="ETO08515.1"/>
    <property type="molecule type" value="Genomic_DNA"/>
</dbReference>
<feature type="region of interest" description="Disordered" evidence="1">
    <location>
        <begin position="55"/>
        <end position="141"/>
    </location>
</feature>
<dbReference type="Proteomes" id="UP000023152">
    <property type="component" value="Unassembled WGS sequence"/>
</dbReference>
<name>X6M657_RETFI</name>
<evidence type="ECO:0000313" key="3">
    <source>
        <dbReference type="Proteomes" id="UP000023152"/>
    </source>
</evidence>